<gene>
    <name evidence="2" type="ORF">GCM10007884_44080</name>
    <name evidence="3" type="ORF">GGR33_000255</name>
</gene>
<dbReference type="EMBL" id="BSPG01000041">
    <property type="protein sequence ID" value="GLS46414.1"/>
    <property type="molecule type" value="Genomic_DNA"/>
</dbReference>
<evidence type="ECO:0000256" key="1">
    <source>
        <dbReference type="SAM" id="Phobius"/>
    </source>
</evidence>
<reference evidence="5" key="2">
    <citation type="journal article" date="2019" name="Int. J. Syst. Evol. Microbiol.">
        <title>The Global Catalogue of Microorganisms (GCM) 10K type strain sequencing project: providing services to taxonomists for standard genome sequencing and annotation.</title>
        <authorList>
            <consortium name="The Broad Institute Genomics Platform"/>
            <consortium name="The Broad Institute Genome Sequencing Center for Infectious Disease"/>
            <person name="Wu L."/>
            <person name="Ma J."/>
        </authorList>
    </citation>
    <scope>NUCLEOTIDE SEQUENCE [LARGE SCALE GENOMIC DNA]</scope>
    <source>
        <strain evidence="5">NBRC 107710</strain>
    </source>
</reference>
<feature type="transmembrane region" description="Helical" evidence="1">
    <location>
        <begin position="134"/>
        <end position="152"/>
    </location>
</feature>
<name>A0A7W6ACL6_9HYPH</name>
<keyword evidence="1" id="KW-1133">Transmembrane helix</keyword>
<feature type="transmembrane region" description="Helical" evidence="1">
    <location>
        <begin position="97"/>
        <end position="114"/>
    </location>
</feature>
<dbReference type="Proteomes" id="UP000517759">
    <property type="component" value="Unassembled WGS sequence"/>
</dbReference>
<dbReference type="RefSeq" id="WP_183501572.1">
    <property type="nucleotide sequence ID" value="NZ_BSPG01000041.1"/>
</dbReference>
<dbReference type="AlphaFoldDB" id="A0A7W6ACL6"/>
<protein>
    <submittedName>
        <fullName evidence="3">Uncharacterized protein</fullName>
    </submittedName>
</protein>
<organism evidence="3 4">
    <name type="scientific">Methylobacterium brachythecii</name>
    <dbReference type="NCBI Taxonomy" id="1176177"/>
    <lineage>
        <taxon>Bacteria</taxon>
        <taxon>Pseudomonadati</taxon>
        <taxon>Pseudomonadota</taxon>
        <taxon>Alphaproteobacteria</taxon>
        <taxon>Hyphomicrobiales</taxon>
        <taxon>Methylobacteriaceae</taxon>
        <taxon>Methylobacterium</taxon>
    </lineage>
</organism>
<sequence>MRLLGRLFLGAFALVLAVPCGALVLAAGVLLDPVSRDTIGALGLIGIIEGIDDIAAGLPPDVAIGAVIAFLKALATLLLLPPALAALIGETLRLRALAWYGGATGLLTAALPWIARGGVKPPSGQGALVAEGRVMVVLFLTGAVSGLVYWMIAGRSTVDERTPPVHP</sequence>
<dbReference type="Proteomes" id="UP001156881">
    <property type="component" value="Unassembled WGS sequence"/>
</dbReference>
<keyword evidence="1" id="KW-0472">Membrane</keyword>
<feature type="transmembrane region" description="Helical" evidence="1">
    <location>
        <begin position="62"/>
        <end position="85"/>
    </location>
</feature>
<keyword evidence="1" id="KW-0812">Transmembrane</keyword>
<evidence type="ECO:0000313" key="4">
    <source>
        <dbReference type="Proteomes" id="UP000517759"/>
    </source>
</evidence>
<reference evidence="3 4" key="3">
    <citation type="submission" date="2020-08" db="EMBL/GenBank/DDBJ databases">
        <title>Genomic Encyclopedia of Type Strains, Phase IV (KMG-IV): sequencing the most valuable type-strain genomes for metagenomic binning, comparative biology and taxonomic classification.</title>
        <authorList>
            <person name="Goeker M."/>
        </authorList>
    </citation>
    <scope>NUCLEOTIDE SEQUENCE [LARGE SCALE GENOMIC DNA]</scope>
    <source>
        <strain evidence="3 4">DSM 24105</strain>
    </source>
</reference>
<evidence type="ECO:0000313" key="5">
    <source>
        <dbReference type="Proteomes" id="UP001156881"/>
    </source>
</evidence>
<accession>A0A7W6ACL6</accession>
<reference evidence="2" key="4">
    <citation type="submission" date="2023-01" db="EMBL/GenBank/DDBJ databases">
        <title>Draft genome sequence of Methylobacterium brachythecii strain NBRC 107710.</title>
        <authorList>
            <person name="Sun Q."/>
            <person name="Mori K."/>
        </authorList>
    </citation>
    <scope>NUCLEOTIDE SEQUENCE</scope>
    <source>
        <strain evidence="2">NBRC 107710</strain>
    </source>
</reference>
<evidence type="ECO:0000313" key="3">
    <source>
        <dbReference type="EMBL" id="MBB3900775.1"/>
    </source>
</evidence>
<keyword evidence="5" id="KW-1185">Reference proteome</keyword>
<proteinExistence type="predicted"/>
<evidence type="ECO:0000313" key="2">
    <source>
        <dbReference type="EMBL" id="GLS46414.1"/>
    </source>
</evidence>
<comment type="caution">
    <text evidence="3">The sequence shown here is derived from an EMBL/GenBank/DDBJ whole genome shotgun (WGS) entry which is preliminary data.</text>
</comment>
<dbReference type="EMBL" id="JACIDN010000001">
    <property type="protein sequence ID" value="MBB3900775.1"/>
    <property type="molecule type" value="Genomic_DNA"/>
</dbReference>
<reference evidence="2" key="1">
    <citation type="journal article" date="2014" name="Int. J. Syst. Evol. Microbiol.">
        <title>Complete genome of a new Firmicutes species belonging to the dominant human colonic microbiota ('Ruminococcus bicirculans') reveals two chromosomes and a selective capacity to utilize plant glucans.</title>
        <authorList>
            <consortium name="NISC Comparative Sequencing Program"/>
            <person name="Wegmann U."/>
            <person name="Louis P."/>
            <person name="Goesmann A."/>
            <person name="Henrissat B."/>
            <person name="Duncan S.H."/>
            <person name="Flint H.J."/>
        </authorList>
    </citation>
    <scope>NUCLEOTIDE SEQUENCE</scope>
    <source>
        <strain evidence="2">NBRC 107710</strain>
    </source>
</reference>